<evidence type="ECO:0000256" key="1">
    <source>
        <dbReference type="SAM" id="MobiDB-lite"/>
    </source>
</evidence>
<dbReference type="Proteomes" id="UP001397290">
    <property type="component" value="Unassembled WGS sequence"/>
</dbReference>
<feature type="compositionally biased region" description="Polar residues" evidence="1">
    <location>
        <begin position="1"/>
        <end position="10"/>
    </location>
</feature>
<name>A0AAW0RN50_9HYPO</name>
<evidence type="ECO:0000313" key="2">
    <source>
        <dbReference type="EMBL" id="KAK8143316.1"/>
    </source>
</evidence>
<evidence type="ECO:0000313" key="3">
    <source>
        <dbReference type="Proteomes" id="UP001397290"/>
    </source>
</evidence>
<feature type="region of interest" description="Disordered" evidence="1">
    <location>
        <begin position="1"/>
        <end position="69"/>
    </location>
</feature>
<comment type="caution">
    <text evidence="2">The sequence shown here is derived from an EMBL/GenBank/DDBJ whole genome shotgun (WGS) entry which is preliminary data.</text>
</comment>
<sequence>MDFLQQSKSPTAKVKLPNQARQEVTKGPHGGPGGEYFPSAVTWAAARQKMRKKKRGGGPGSIGNDNDCSSIFDTQLPGLEHVPFNTNPGEYHAASGAGPPGCGDALNIDYQSYHRPSHSRASLASSGIVGINFGGSSWTHPPGMSSVNSPGPPSVEIPPSPASPDQSSISIPASLAGGGRGKADVVSRPSLGSSASSSHSLLAATAATDPASSAQNKMVSKACGMVDELRKLYNLGVELELLQLEEEVPAHLDAVEQLIHRSGRSWQSRLETIEDIGIT</sequence>
<gene>
    <name evidence="2" type="ORF">G3M48_007446</name>
</gene>
<proteinExistence type="predicted"/>
<keyword evidence="3" id="KW-1185">Reference proteome</keyword>
<organism evidence="2 3">
    <name type="scientific">Beauveria asiatica</name>
    <dbReference type="NCBI Taxonomy" id="1069075"/>
    <lineage>
        <taxon>Eukaryota</taxon>
        <taxon>Fungi</taxon>
        <taxon>Dikarya</taxon>
        <taxon>Ascomycota</taxon>
        <taxon>Pezizomycotina</taxon>
        <taxon>Sordariomycetes</taxon>
        <taxon>Hypocreomycetidae</taxon>
        <taxon>Hypocreales</taxon>
        <taxon>Cordycipitaceae</taxon>
        <taxon>Beauveria</taxon>
    </lineage>
</organism>
<protein>
    <submittedName>
        <fullName evidence="2">Uncharacterized protein</fullName>
    </submittedName>
</protein>
<feature type="compositionally biased region" description="Pro residues" evidence="1">
    <location>
        <begin position="150"/>
        <end position="162"/>
    </location>
</feature>
<dbReference type="EMBL" id="JAAHCF010000530">
    <property type="protein sequence ID" value="KAK8143316.1"/>
    <property type="molecule type" value="Genomic_DNA"/>
</dbReference>
<reference evidence="2 3" key="1">
    <citation type="submission" date="2020-02" db="EMBL/GenBank/DDBJ databases">
        <title>Comparative genomics of the hypocrealean fungal genus Beauvera.</title>
        <authorList>
            <person name="Showalter D.N."/>
            <person name="Bushley K.E."/>
            <person name="Rehner S.A."/>
        </authorList>
    </citation>
    <scope>NUCLEOTIDE SEQUENCE [LARGE SCALE GENOMIC DNA]</scope>
    <source>
        <strain evidence="2 3">ARSEF4384</strain>
    </source>
</reference>
<dbReference type="AlphaFoldDB" id="A0AAW0RN50"/>
<feature type="region of interest" description="Disordered" evidence="1">
    <location>
        <begin position="142"/>
        <end position="191"/>
    </location>
</feature>
<accession>A0AAW0RN50</accession>